<dbReference type="InterPro" id="IPR036425">
    <property type="entry name" value="MoaB/Mog-like_dom_sf"/>
</dbReference>
<dbReference type="CDD" id="cd03522">
    <property type="entry name" value="MoeA_like"/>
    <property type="match status" value="1"/>
</dbReference>
<accession>A0A1I0XTE9</accession>
<protein>
    <submittedName>
        <fullName evidence="3">Molybdopterin molybdochelatase /molybdenum cofactor cytidylyltransferase</fullName>
    </submittedName>
</protein>
<dbReference type="CDD" id="cd04182">
    <property type="entry name" value="GT_2_like_f"/>
    <property type="match status" value="1"/>
</dbReference>
<evidence type="ECO:0000313" key="4">
    <source>
        <dbReference type="Proteomes" id="UP000198796"/>
    </source>
</evidence>
<feature type="domain" description="MobA-like NTP transferase" evidence="2">
    <location>
        <begin position="339"/>
        <end position="501"/>
    </location>
</feature>
<keyword evidence="3" id="KW-0548">Nucleotidyltransferase</keyword>
<evidence type="ECO:0000313" key="3">
    <source>
        <dbReference type="EMBL" id="SFB04345.1"/>
    </source>
</evidence>
<dbReference type="AlphaFoldDB" id="A0A1I0XTE9"/>
<dbReference type="PANTHER" id="PTHR43777">
    <property type="entry name" value="MOLYBDENUM COFACTOR CYTIDYLYLTRANSFERASE"/>
    <property type="match status" value="1"/>
</dbReference>
<dbReference type="InterPro" id="IPR025877">
    <property type="entry name" value="MobA-like_NTP_Trfase"/>
</dbReference>
<dbReference type="OrthoDB" id="9779263at2"/>
<keyword evidence="3" id="KW-0808">Transferase</keyword>
<dbReference type="GO" id="GO:0016779">
    <property type="term" value="F:nucleotidyltransferase activity"/>
    <property type="evidence" value="ECO:0007669"/>
    <property type="project" value="UniProtKB-KW"/>
</dbReference>
<dbReference type="PANTHER" id="PTHR43777:SF1">
    <property type="entry name" value="MOLYBDENUM COFACTOR CYTIDYLYLTRANSFERASE"/>
    <property type="match status" value="1"/>
</dbReference>
<dbReference type="STRING" id="871651.SAMN05421688_2479"/>
<proteinExistence type="predicted"/>
<keyword evidence="4" id="KW-1185">Reference proteome</keyword>
<dbReference type="PIRSF" id="PIRSF036626">
    <property type="entry name" value="MPTBd_MobAlike"/>
    <property type="match status" value="1"/>
</dbReference>
<dbReference type="RefSeq" id="WP_092065348.1">
    <property type="nucleotide sequence ID" value="NZ_FOJU01000004.1"/>
</dbReference>
<dbReference type="EMBL" id="FOJU01000004">
    <property type="protein sequence ID" value="SFB04345.1"/>
    <property type="molecule type" value="Genomic_DNA"/>
</dbReference>
<dbReference type="SUPFAM" id="SSF53448">
    <property type="entry name" value="Nucleotide-diphospho-sugar transferases"/>
    <property type="match status" value="1"/>
</dbReference>
<dbReference type="Gene3D" id="3.90.550.10">
    <property type="entry name" value="Spore Coat Polysaccharide Biosynthesis Protein SpsA, Chain A"/>
    <property type="match status" value="1"/>
</dbReference>
<reference evidence="3 4" key="1">
    <citation type="submission" date="2016-10" db="EMBL/GenBank/DDBJ databases">
        <authorList>
            <person name="de Groot N.N."/>
        </authorList>
    </citation>
    <scope>NUCLEOTIDE SEQUENCE [LARGE SCALE GENOMIC DNA]</scope>
    <source>
        <strain evidence="3 4">DSM 29316</strain>
    </source>
</reference>
<evidence type="ECO:0000256" key="1">
    <source>
        <dbReference type="ARBA" id="ARBA00022842"/>
    </source>
</evidence>
<dbReference type="SUPFAM" id="SSF53218">
    <property type="entry name" value="Molybdenum cofactor biosynthesis proteins"/>
    <property type="match status" value="1"/>
</dbReference>
<evidence type="ECO:0000259" key="2">
    <source>
        <dbReference type="Pfam" id="PF12804"/>
    </source>
</evidence>
<gene>
    <name evidence="3" type="ORF">SAMN05421688_2479</name>
</gene>
<organism evidence="3 4">
    <name type="scientific">Poseidonocella pacifica</name>
    <dbReference type="NCBI Taxonomy" id="871651"/>
    <lineage>
        <taxon>Bacteria</taxon>
        <taxon>Pseudomonadati</taxon>
        <taxon>Pseudomonadota</taxon>
        <taxon>Alphaproteobacteria</taxon>
        <taxon>Rhodobacterales</taxon>
        <taxon>Roseobacteraceae</taxon>
        <taxon>Poseidonocella</taxon>
    </lineage>
</organism>
<dbReference type="Proteomes" id="UP000198796">
    <property type="component" value="Unassembled WGS sequence"/>
</dbReference>
<dbReference type="Pfam" id="PF12804">
    <property type="entry name" value="NTP_transf_3"/>
    <property type="match status" value="1"/>
</dbReference>
<name>A0A1I0XTE9_9RHOB</name>
<keyword evidence="1" id="KW-0460">Magnesium</keyword>
<dbReference type="InterPro" id="IPR012184">
    <property type="entry name" value="Bifunc_Mopterin-bd"/>
</dbReference>
<dbReference type="InterPro" id="IPR029044">
    <property type="entry name" value="Nucleotide-diphossugar_trans"/>
</dbReference>
<sequence>MKFGTVAIENAQGLILAHSIQADGRKLRKGKVIGPDDIALLRMSGITSVIAAALAPGDMDENIAAAAIADALGDHGLESSAPFTGRVNLIAPHAGLLEVDADALGEMNTVDESITIATLPNMARLGAGTLAATIKIIPYAAEGADVARAASLLRRGAIRFHPFQLRRADLILTEVPGIKQGLLSKAEAVTARRLAGLGMALGRVIRVPHDEQAVARALAECGAELVLLLGASATADRADVIPSALLKAGGRIERFGMPVDPGNLLLLGELQGRSVVGLPGCARSPALNGADWILERLAAGIRVTSDDIGAMGVGGLLKEIPQRDHPRATPREGPLRVEVILLAGGEGRRMRGEDKLLREVEGEAVLRYSARAALGSRANRVRVVVPEAETARRDTLAGLDVDIIETPETSLGMAASLQAGLRAIEPTTHAVIVALADMPEVTAEHHDRLIAAFRPDEQREICRACDEGGFPGHPVLFGARFFEALRALQGDRGAKEILIAHPEYLQEVATPGRGATLDLDSPEDWAAWDAERKTRAAS</sequence>
<dbReference type="Gene3D" id="3.40.980.10">
    <property type="entry name" value="MoaB/Mog-like domain"/>
    <property type="match status" value="1"/>
</dbReference>